<proteinExistence type="predicted"/>
<name>A0A6H5IWD1_9HYME</name>
<organism evidence="2 3">
    <name type="scientific">Trichogramma brassicae</name>
    <dbReference type="NCBI Taxonomy" id="86971"/>
    <lineage>
        <taxon>Eukaryota</taxon>
        <taxon>Metazoa</taxon>
        <taxon>Ecdysozoa</taxon>
        <taxon>Arthropoda</taxon>
        <taxon>Hexapoda</taxon>
        <taxon>Insecta</taxon>
        <taxon>Pterygota</taxon>
        <taxon>Neoptera</taxon>
        <taxon>Endopterygota</taxon>
        <taxon>Hymenoptera</taxon>
        <taxon>Apocrita</taxon>
        <taxon>Proctotrupomorpha</taxon>
        <taxon>Chalcidoidea</taxon>
        <taxon>Trichogrammatidae</taxon>
        <taxon>Trichogramma</taxon>
    </lineage>
</organism>
<protein>
    <recommendedName>
        <fullName evidence="4">Reverse transcriptase domain-containing protein</fullName>
    </recommendedName>
</protein>
<dbReference type="OrthoDB" id="415822at2759"/>
<evidence type="ECO:0000313" key="2">
    <source>
        <dbReference type="EMBL" id="CAB0041204.1"/>
    </source>
</evidence>
<feature type="chain" id="PRO_5026064730" description="Reverse transcriptase domain-containing protein" evidence="1">
    <location>
        <begin position="21"/>
        <end position="180"/>
    </location>
</feature>
<sequence length="180" mass="20547">MRRLGVQGLIFFYLVNLRSCATPSLDCRIPFFRAVYCVFRAQAQRGSRSRRSKIKEHTALKIAVATRPDIFLRVFTACMRSGVFPRFWKRQKLVLLLKPGKPFDDSTSFRPICMLDVLGNILEKIVCDRLQVSTKSPFGLSDSHFGFRIYMTYDTILLFNLQRSANIIGFAVDIALVAVA</sequence>
<evidence type="ECO:0000256" key="1">
    <source>
        <dbReference type="SAM" id="SignalP"/>
    </source>
</evidence>
<feature type="signal peptide" evidence="1">
    <location>
        <begin position="1"/>
        <end position="20"/>
    </location>
</feature>
<evidence type="ECO:0000313" key="3">
    <source>
        <dbReference type="Proteomes" id="UP000479190"/>
    </source>
</evidence>
<dbReference type="EMBL" id="CADCXV010001098">
    <property type="protein sequence ID" value="CAB0041204.1"/>
    <property type="molecule type" value="Genomic_DNA"/>
</dbReference>
<keyword evidence="3" id="KW-1185">Reference proteome</keyword>
<evidence type="ECO:0008006" key="4">
    <source>
        <dbReference type="Google" id="ProtNLM"/>
    </source>
</evidence>
<accession>A0A6H5IWD1</accession>
<dbReference type="AlphaFoldDB" id="A0A6H5IWD1"/>
<dbReference type="PANTHER" id="PTHR19446">
    <property type="entry name" value="REVERSE TRANSCRIPTASES"/>
    <property type="match status" value="1"/>
</dbReference>
<gene>
    <name evidence="2" type="ORF">TBRA_LOCUS12880</name>
</gene>
<reference evidence="2 3" key="1">
    <citation type="submission" date="2020-02" db="EMBL/GenBank/DDBJ databases">
        <authorList>
            <person name="Ferguson B K."/>
        </authorList>
    </citation>
    <scope>NUCLEOTIDE SEQUENCE [LARGE SCALE GENOMIC DNA]</scope>
</reference>
<dbReference type="Proteomes" id="UP000479190">
    <property type="component" value="Unassembled WGS sequence"/>
</dbReference>
<keyword evidence="1" id="KW-0732">Signal</keyword>